<gene>
    <name evidence="1" type="ORF">RPERSI_LOCUS36869</name>
</gene>
<sequence length="47" mass="5592">TKTLPSQILRFDEAHQTTITHHEKTNYYYLPEINILPIKISPKEIKK</sequence>
<evidence type="ECO:0000313" key="2">
    <source>
        <dbReference type="Proteomes" id="UP000789920"/>
    </source>
</evidence>
<reference evidence="1" key="1">
    <citation type="submission" date="2021-06" db="EMBL/GenBank/DDBJ databases">
        <authorList>
            <person name="Kallberg Y."/>
            <person name="Tangrot J."/>
            <person name="Rosling A."/>
        </authorList>
    </citation>
    <scope>NUCLEOTIDE SEQUENCE</scope>
    <source>
        <strain evidence="1">MA461A</strain>
    </source>
</reference>
<feature type="non-terminal residue" evidence="1">
    <location>
        <position position="47"/>
    </location>
</feature>
<proteinExistence type="predicted"/>
<accession>A0ACA9T147</accession>
<keyword evidence="2" id="KW-1185">Reference proteome</keyword>
<organism evidence="1 2">
    <name type="scientific">Racocetra persica</name>
    <dbReference type="NCBI Taxonomy" id="160502"/>
    <lineage>
        <taxon>Eukaryota</taxon>
        <taxon>Fungi</taxon>
        <taxon>Fungi incertae sedis</taxon>
        <taxon>Mucoromycota</taxon>
        <taxon>Glomeromycotina</taxon>
        <taxon>Glomeromycetes</taxon>
        <taxon>Diversisporales</taxon>
        <taxon>Gigasporaceae</taxon>
        <taxon>Racocetra</taxon>
    </lineage>
</organism>
<dbReference type="EMBL" id="CAJVQC010179604">
    <property type="protein sequence ID" value="CAG8852034.1"/>
    <property type="molecule type" value="Genomic_DNA"/>
</dbReference>
<dbReference type="Proteomes" id="UP000789920">
    <property type="component" value="Unassembled WGS sequence"/>
</dbReference>
<evidence type="ECO:0000313" key="1">
    <source>
        <dbReference type="EMBL" id="CAG8852034.1"/>
    </source>
</evidence>
<name>A0ACA9T147_9GLOM</name>
<comment type="caution">
    <text evidence="1">The sequence shown here is derived from an EMBL/GenBank/DDBJ whole genome shotgun (WGS) entry which is preliminary data.</text>
</comment>
<feature type="non-terminal residue" evidence="1">
    <location>
        <position position="1"/>
    </location>
</feature>
<protein>
    <submittedName>
        <fullName evidence="1">36562_t:CDS:1</fullName>
    </submittedName>
</protein>